<feature type="chain" id="PRO_5006421553" description="PQQ-binding-like beta-propeller repeat protein" evidence="1">
    <location>
        <begin position="22"/>
        <end position="396"/>
    </location>
</feature>
<feature type="signal peptide" evidence="1">
    <location>
        <begin position="1"/>
        <end position="21"/>
    </location>
</feature>
<gene>
    <name evidence="2" type="ORF">ABR54_04825</name>
</gene>
<evidence type="ECO:0000313" key="2">
    <source>
        <dbReference type="EMBL" id="KRO36040.1"/>
    </source>
</evidence>
<reference evidence="2 3" key="1">
    <citation type="submission" date="2015-10" db="EMBL/GenBank/DDBJ databases">
        <title>Metagenome-Assembled Genomes uncover a global brackish microbiome.</title>
        <authorList>
            <person name="Hugerth L.W."/>
            <person name="Larsson J."/>
            <person name="Alneberg J."/>
            <person name="Lindh M.V."/>
            <person name="Legrand C."/>
            <person name="Pinhassi J."/>
            <person name="Andersson A.F."/>
        </authorList>
    </citation>
    <scope>NUCLEOTIDE SEQUENCE [LARGE SCALE GENOMIC DNA]</scope>
    <source>
        <strain evidence="2">BACL15 MAG-120619-bin91</strain>
    </source>
</reference>
<dbReference type="EMBL" id="LIAM01000033">
    <property type="protein sequence ID" value="KRO36040.1"/>
    <property type="molecule type" value="Genomic_DNA"/>
</dbReference>
<accession>A0A0R2PDI5</accession>
<evidence type="ECO:0000256" key="1">
    <source>
        <dbReference type="SAM" id="SignalP"/>
    </source>
</evidence>
<protein>
    <recommendedName>
        <fullName evidence="4">PQQ-binding-like beta-propeller repeat protein</fullName>
    </recommendedName>
</protein>
<name>A0A0R2PDI5_9ACTN</name>
<evidence type="ECO:0000313" key="3">
    <source>
        <dbReference type="Proteomes" id="UP000053274"/>
    </source>
</evidence>
<proteinExistence type="predicted"/>
<sequence length="396" mass="40859">MKRLLSFVVITSLLVFPTAQAAPKKISVKPMQLLTTVGTPDEVSGVVASGKSLIVFGSQGSKAYARAVDTTGTELWNLSLDQSAASIATAAAVDSVGDIWIAGATPLTQELIPPSPSETPLNPDNAEVPPNTKIGDLRAITIWKVTAAGVLAMTSTLPTSSVLFPTAIAVDRNGASIVGIIGSEKGSAGFLLNTDTTGVFSKVLQIGATSTTSDAVVRHGNGSFTVVGSSSETLAGKKVAGITDGVLVKVSKSLKITNVVRSSISKGKRIWNSASSSLLLGGEVVVGKKIETAVTKFSSTFSPRWTYRFLSTGPAVTIGSTHVLFISTASTPQLNWKPKLPTPLLLSFNSKGAIIAADSGPTGQNELLGALLSKELGVLVVTSSAELVSIFTLIPR</sequence>
<evidence type="ECO:0008006" key="4">
    <source>
        <dbReference type="Google" id="ProtNLM"/>
    </source>
</evidence>
<organism evidence="2 3">
    <name type="scientific">Actinobacteria bacterium BACL15 MAG-120619-bin91</name>
    <dbReference type="NCBI Taxonomy" id="1655562"/>
    <lineage>
        <taxon>Bacteria</taxon>
        <taxon>Bacillati</taxon>
        <taxon>Actinomycetota</taxon>
        <taxon>Actinomycetes</taxon>
        <taxon>Actinomycetes incertae sedis</taxon>
        <taxon>ac1 cluster</taxon>
    </lineage>
</organism>
<dbReference type="AlphaFoldDB" id="A0A0R2PDI5"/>
<comment type="caution">
    <text evidence="2">The sequence shown here is derived from an EMBL/GenBank/DDBJ whole genome shotgun (WGS) entry which is preliminary data.</text>
</comment>
<dbReference type="Proteomes" id="UP000053274">
    <property type="component" value="Unassembled WGS sequence"/>
</dbReference>
<keyword evidence="1" id="KW-0732">Signal</keyword>